<sequence length="482" mass="52286">MFSDIKQLLKNPFLIISLLAISTIPALYTAIFLGSMWDPYNQLDEIQISVVNEDEGAELNGEPLNVGERIENELAENEEFDWQFTDSETAQHNLETGSSYAIIHIADNVSEQATTLLDDEPELISIDVTTNPGFNFVGSMMGTQGGAGVADAISTTVGETYTATLMDTLSEVASSTDDIESALFEMHQGAGELRESNEALQTGIDQAAPALGPAGAELTEGNTEITAGIQSLEENLAALEQKVAEGSAPMDEYSFTEHNAESIVSPVEVNESEITDMNNYGQSFAPFIIAVSLFVGAVAFSVIFPINRSSENYKNSLAMSVSKLIIISLQAVISTAIVASVVQFIFDFPISEPVKFYGIMILWAFSALLFVTLLVSLFGNIGKFITIILLIIQLSASAGTFPIETAGTLYQFVHPILPMSYVIAAMREAIFSFEGTLSYGDAMIYTIAITVGSVILLQLINFLKFQFSSFEGLIRKLSRIQY</sequence>
<dbReference type="EMBL" id="CCSE01000001">
    <property type="protein sequence ID" value="CEA01293.1"/>
    <property type="molecule type" value="Genomic_DNA"/>
</dbReference>
<dbReference type="GO" id="GO:0140359">
    <property type="term" value="F:ABC-type transporter activity"/>
    <property type="evidence" value="ECO:0007669"/>
    <property type="project" value="InterPro"/>
</dbReference>
<reference evidence="7 8" key="1">
    <citation type="submission" date="2014-07" db="EMBL/GenBank/DDBJ databases">
        <authorList>
            <person name="Urmite Genomes Urmite Genomes"/>
        </authorList>
    </citation>
    <scope>NUCLEOTIDE SEQUENCE [LARGE SCALE GENOMIC DNA]</scope>
    <source>
        <strain evidence="7 8">13MG44_air</strain>
    </source>
</reference>
<dbReference type="InterPro" id="IPR051328">
    <property type="entry name" value="T7SS_ABC-Transporter"/>
</dbReference>
<keyword evidence="4 5" id="KW-0472">Membrane</keyword>
<dbReference type="GO" id="GO:0016020">
    <property type="term" value="C:membrane"/>
    <property type="evidence" value="ECO:0007669"/>
    <property type="project" value="UniProtKB-SubCell"/>
</dbReference>
<evidence type="ECO:0000256" key="2">
    <source>
        <dbReference type="ARBA" id="ARBA00022692"/>
    </source>
</evidence>
<name>A0A078M1N1_9STAP</name>
<accession>A0A078M1N1</accession>
<dbReference type="HOGENOM" id="CLU_004534_5_0_9"/>
<evidence type="ECO:0000313" key="7">
    <source>
        <dbReference type="EMBL" id="CEA01293.1"/>
    </source>
</evidence>
<feature type="transmembrane region" description="Helical" evidence="5">
    <location>
        <begin position="324"/>
        <end position="345"/>
    </location>
</feature>
<dbReference type="NCBIfam" id="TIGR03061">
    <property type="entry name" value="pip_yhgE_Nterm"/>
    <property type="match status" value="1"/>
</dbReference>
<proteinExistence type="predicted"/>
<feature type="transmembrane region" description="Helical" evidence="5">
    <location>
        <begin position="12"/>
        <end position="37"/>
    </location>
</feature>
<evidence type="ECO:0000256" key="3">
    <source>
        <dbReference type="ARBA" id="ARBA00022989"/>
    </source>
</evidence>
<feature type="transmembrane region" description="Helical" evidence="5">
    <location>
        <begin position="442"/>
        <end position="463"/>
    </location>
</feature>
<protein>
    <submittedName>
        <fullName evidence="7">ABC-2 family transporter protein</fullName>
    </submittedName>
</protein>
<gene>
    <name evidence="7" type="ORF">BN1048_01322</name>
</gene>
<evidence type="ECO:0000313" key="8">
    <source>
        <dbReference type="Proteomes" id="UP000044136"/>
    </source>
</evidence>
<keyword evidence="3 5" id="KW-1133">Transmembrane helix</keyword>
<dbReference type="InterPro" id="IPR013525">
    <property type="entry name" value="ABC2_TM"/>
</dbReference>
<organism evidence="7 8">
    <name type="scientific">Jeotgalicoccus saudimassiliensis</name>
    <dbReference type="NCBI Taxonomy" id="1461582"/>
    <lineage>
        <taxon>Bacteria</taxon>
        <taxon>Bacillati</taxon>
        <taxon>Bacillota</taxon>
        <taxon>Bacilli</taxon>
        <taxon>Bacillales</taxon>
        <taxon>Staphylococcaceae</taxon>
        <taxon>Jeotgalicoccus</taxon>
    </lineage>
</organism>
<dbReference type="PANTHER" id="PTHR43077:SF5">
    <property type="entry name" value="PHAGE INFECTION PROTEIN"/>
    <property type="match status" value="1"/>
</dbReference>
<evidence type="ECO:0000256" key="4">
    <source>
        <dbReference type="ARBA" id="ARBA00023136"/>
    </source>
</evidence>
<feature type="domain" description="ABC-2 type transporter transmembrane" evidence="6">
    <location>
        <begin position="24"/>
        <end position="456"/>
    </location>
</feature>
<dbReference type="InterPro" id="IPR017500">
    <property type="entry name" value="Phage_infect_YhgE_N"/>
</dbReference>
<dbReference type="AlphaFoldDB" id="A0A078M1N1"/>
<feature type="transmembrane region" description="Helical" evidence="5">
    <location>
        <begin position="284"/>
        <end position="304"/>
    </location>
</feature>
<dbReference type="PANTHER" id="PTHR43077">
    <property type="entry name" value="TRANSPORT PERMEASE YVFS-RELATED"/>
    <property type="match status" value="1"/>
</dbReference>
<dbReference type="InterPro" id="IPR017501">
    <property type="entry name" value="Phage_infect_YhgE_C"/>
</dbReference>
<dbReference type="Gene3D" id="3.40.1710.10">
    <property type="entry name" value="abc type-2 transporter like domain"/>
    <property type="match status" value="1"/>
</dbReference>
<evidence type="ECO:0000256" key="5">
    <source>
        <dbReference type="SAM" id="Phobius"/>
    </source>
</evidence>
<dbReference type="Pfam" id="PF12698">
    <property type="entry name" value="ABC2_membrane_3"/>
    <property type="match status" value="1"/>
</dbReference>
<dbReference type="RefSeq" id="WP_052108858.1">
    <property type="nucleotide sequence ID" value="NZ_CCSE01000001.1"/>
</dbReference>
<feature type="transmembrane region" description="Helical" evidence="5">
    <location>
        <begin position="384"/>
        <end position="403"/>
    </location>
</feature>
<keyword evidence="8" id="KW-1185">Reference proteome</keyword>
<feature type="transmembrane region" description="Helical" evidence="5">
    <location>
        <begin position="357"/>
        <end position="377"/>
    </location>
</feature>
<comment type="subcellular location">
    <subcellularLocation>
        <location evidence="1">Membrane</location>
        <topology evidence="1">Multi-pass membrane protein</topology>
    </subcellularLocation>
</comment>
<dbReference type="Proteomes" id="UP000044136">
    <property type="component" value="Unassembled WGS sequence"/>
</dbReference>
<dbReference type="STRING" id="1461582.BN1048_01322"/>
<evidence type="ECO:0000259" key="6">
    <source>
        <dbReference type="Pfam" id="PF12698"/>
    </source>
</evidence>
<dbReference type="OrthoDB" id="9811483at2"/>
<keyword evidence="2 5" id="KW-0812">Transmembrane</keyword>
<dbReference type="eggNOG" id="COG1511">
    <property type="taxonomic scope" value="Bacteria"/>
</dbReference>
<dbReference type="NCBIfam" id="TIGR03062">
    <property type="entry name" value="pip_yhgE_Cterm"/>
    <property type="match status" value="1"/>
</dbReference>
<evidence type="ECO:0000256" key="1">
    <source>
        <dbReference type="ARBA" id="ARBA00004141"/>
    </source>
</evidence>